<comment type="subcellular location">
    <subcellularLocation>
        <location evidence="2">Cell inner membrane</location>
        <topology evidence="2">Multi-pass membrane protein</topology>
    </subcellularLocation>
</comment>
<dbReference type="Pfam" id="PF03739">
    <property type="entry name" value="LptF_LptG"/>
    <property type="match status" value="1"/>
</dbReference>
<keyword evidence="10 12" id="KW-0472">Membrane</keyword>
<dbReference type="AlphaFoldDB" id="A0A250KRF5"/>
<feature type="transmembrane region" description="Helical" evidence="12">
    <location>
        <begin position="263"/>
        <end position="279"/>
    </location>
</feature>
<dbReference type="Proteomes" id="UP000266313">
    <property type="component" value="Chromosome"/>
</dbReference>
<feature type="transmembrane region" description="Helical" evidence="12">
    <location>
        <begin position="286"/>
        <end position="302"/>
    </location>
</feature>
<evidence type="ECO:0000256" key="8">
    <source>
        <dbReference type="ARBA" id="ARBA00022692"/>
    </source>
</evidence>
<keyword evidence="14" id="KW-1185">Reference proteome</keyword>
<keyword evidence="7" id="KW-0997">Cell inner membrane</keyword>
<keyword evidence="9 12" id="KW-1133">Transmembrane helix</keyword>
<comment type="function">
    <text evidence="1">Part of the ABC transporter complex LptBFG involved in the translocation of lipopolysaccharide (LPS) from the inner membrane to the outer membrane.</text>
</comment>
<evidence type="ECO:0000313" key="14">
    <source>
        <dbReference type="Proteomes" id="UP000266313"/>
    </source>
</evidence>
<gene>
    <name evidence="13" type="ORF">sS8_2283</name>
</gene>
<dbReference type="GO" id="GO:0043190">
    <property type="term" value="C:ATP-binding cassette (ABC) transporter complex"/>
    <property type="evidence" value="ECO:0007669"/>
    <property type="project" value="InterPro"/>
</dbReference>
<evidence type="ECO:0000256" key="2">
    <source>
        <dbReference type="ARBA" id="ARBA00004429"/>
    </source>
</evidence>
<evidence type="ECO:0000256" key="9">
    <source>
        <dbReference type="ARBA" id="ARBA00022989"/>
    </source>
</evidence>
<sequence>MVAAELAKTLGAVLGVLVTIIVSRKFLSILAKAIEGELSGETIFQLLGLKVLTATAQLLPASLFMASLTVLGRMYRDQEMSVLASSGVGLSRIYRAMCWMVVPVTVVAAVLALQVMPWSERQAQALMEKDEQSADVRGIKPGRFNEFSQGDVVLYAERLSDDNSMHKIFVQSRQRDKTGVVAADSGNLKRNELGEYFVVLRNGRRYQGVPGRADFIISEFDEYAVRIDGPEAETASLKREASDSLMLWYSHTPRELAELQKRLAVPLGVLFLSFLAVPLSKIAPRSGVYGNVFTAFLIYVVYENSQKITQGLLMTEKIPLWLSYSGVYAFLLVLTAALFIRNLGIKWIVQIAREKVGL</sequence>
<dbReference type="InterPro" id="IPR005495">
    <property type="entry name" value="LptG/LptF_permease"/>
</dbReference>
<proteinExistence type="inferred from homology"/>
<evidence type="ECO:0000256" key="1">
    <source>
        <dbReference type="ARBA" id="ARBA00002265"/>
    </source>
</evidence>
<evidence type="ECO:0000256" key="12">
    <source>
        <dbReference type="SAM" id="Phobius"/>
    </source>
</evidence>
<reference evidence="13 14" key="1">
    <citation type="submission" date="2016-12" db="EMBL/GenBank/DDBJ databases">
        <title>Genome sequencing of Methylocaldum marinum.</title>
        <authorList>
            <person name="Takeuchi M."/>
            <person name="Kamagata Y."/>
            <person name="Hiraoka S."/>
            <person name="Oshima K."/>
            <person name="Hattori M."/>
            <person name="Iwasaki W."/>
        </authorList>
    </citation>
    <scope>NUCLEOTIDE SEQUENCE [LARGE SCALE GENOMIC DNA]</scope>
    <source>
        <strain evidence="13 14">S8</strain>
    </source>
</reference>
<evidence type="ECO:0000256" key="5">
    <source>
        <dbReference type="ARBA" id="ARBA00022448"/>
    </source>
</evidence>
<keyword evidence="6" id="KW-1003">Cell membrane</keyword>
<dbReference type="GO" id="GO:0015920">
    <property type="term" value="P:lipopolysaccharide transport"/>
    <property type="evidence" value="ECO:0007669"/>
    <property type="project" value="TreeGrafter"/>
</dbReference>
<keyword evidence="8 12" id="KW-0812">Transmembrane</keyword>
<evidence type="ECO:0000313" key="13">
    <source>
        <dbReference type="EMBL" id="BBA34235.1"/>
    </source>
</evidence>
<dbReference type="InterPro" id="IPR030922">
    <property type="entry name" value="LptF"/>
</dbReference>
<evidence type="ECO:0000256" key="7">
    <source>
        <dbReference type="ARBA" id="ARBA00022519"/>
    </source>
</evidence>
<feature type="transmembrane region" description="Helical" evidence="12">
    <location>
        <begin position="96"/>
        <end position="116"/>
    </location>
</feature>
<dbReference type="NCBIfam" id="TIGR04407">
    <property type="entry name" value="LptF_YjgP"/>
    <property type="match status" value="1"/>
</dbReference>
<dbReference type="KEGG" id="mmai:sS8_2283"/>
<protein>
    <recommendedName>
        <fullName evidence="4">Lipopolysaccharide export system permease protein LptF</fullName>
    </recommendedName>
</protein>
<feature type="transmembrane region" description="Helical" evidence="12">
    <location>
        <begin position="54"/>
        <end position="75"/>
    </location>
</feature>
<dbReference type="GO" id="GO:0055085">
    <property type="term" value="P:transmembrane transport"/>
    <property type="evidence" value="ECO:0007669"/>
    <property type="project" value="InterPro"/>
</dbReference>
<evidence type="ECO:0000256" key="10">
    <source>
        <dbReference type="ARBA" id="ARBA00023136"/>
    </source>
</evidence>
<dbReference type="EMBL" id="AP017928">
    <property type="protein sequence ID" value="BBA34235.1"/>
    <property type="molecule type" value="Genomic_DNA"/>
</dbReference>
<dbReference type="PANTHER" id="PTHR33529">
    <property type="entry name" value="SLR0882 PROTEIN-RELATED"/>
    <property type="match status" value="1"/>
</dbReference>
<feature type="transmembrane region" description="Helical" evidence="12">
    <location>
        <begin position="12"/>
        <end position="34"/>
    </location>
</feature>
<feature type="transmembrane region" description="Helical" evidence="12">
    <location>
        <begin position="322"/>
        <end position="340"/>
    </location>
</feature>
<organism evidence="13 14">
    <name type="scientific">Methylocaldum marinum</name>
    <dbReference type="NCBI Taxonomy" id="1432792"/>
    <lineage>
        <taxon>Bacteria</taxon>
        <taxon>Pseudomonadati</taxon>
        <taxon>Pseudomonadota</taxon>
        <taxon>Gammaproteobacteria</taxon>
        <taxon>Methylococcales</taxon>
        <taxon>Methylococcaceae</taxon>
        <taxon>Methylocaldum</taxon>
    </lineage>
</organism>
<dbReference type="PANTHER" id="PTHR33529:SF7">
    <property type="entry name" value="LIPOPOLYSACCHARIDE EXPORT SYSTEM PERMEASE PROTEIN LPTF"/>
    <property type="match status" value="1"/>
</dbReference>
<evidence type="ECO:0000256" key="11">
    <source>
        <dbReference type="ARBA" id="ARBA00026081"/>
    </source>
</evidence>
<evidence type="ECO:0000256" key="4">
    <source>
        <dbReference type="ARBA" id="ARBA00014213"/>
    </source>
</evidence>
<evidence type="ECO:0000256" key="3">
    <source>
        <dbReference type="ARBA" id="ARBA00007725"/>
    </source>
</evidence>
<name>A0A250KRF5_9GAMM</name>
<comment type="similarity">
    <text evidence="3">Belongs to the LptF/LptG family.</text>
</comment>
<accession>A0A250KRF5</accession>
<keyword evidence="5" id="KW-0813">Transport</keyword>
<comment type="subunit">
    <text evidence="11">Component of the lipopolysaccharide transport and assembly complex. The LptBFG transporter is composed of two ATP-binding proteins (LptB) and two transmembrane proteins (LptF and LptG).</text>
</comment>
<evidence type="ECO:0000256" key="6">
    <source>
        <dbReference type="ARBA" id="ARBA00022475"/>
    </source>
</evidence>